<proteinExistence type="predicted"/>
<dbReference type="GO" id="GO:0016491">
    <property type="term" value="F:oxidoreductase activity"/>
    <property type="evidence" value="ECO:0007669"/>
    <property type="project" value="InterPro"/>
</dbReference>
<feature type="domain" description="DSBA-like thioredoxin" evidence="1">
    <location>
        <begin position="29"/>
        <end position="217"/>
    </location>
</feature>
<keyword evidence="3" id="KW-1185">Reference proteome</keyword>
<accession>K2MZ82</accession>
<name>K2MZ82_9HYPH</name>
<dbReference type="PANTHER" id="PTHR13887">
    <property type="entry name" value="GLUTATHIONE S-TRANSFERASE KAPPA"/>
    <property type="match status" value="1"/>
</dbReference>
<dbReference type="PROSITE" id="PS00195">
    <property type="entry name" value="GLUTAREDOXIN_1"/>
    <property type="match status" value="1"/>
</dbReference>
<evidence type="ECO:0000313" key="2">
    <source>
        <dbReference type="EMBL" id="EKF40553.1"/>
    </source>
</evidence>
<dbReference type="EMBL" id="AMSI01000017">
    <property type="protein sequence ID" value="EKF40553.1"/>
    <property type="molecule type" value="Genomic_DNA"/>
</dbReference>
<gene>
    <name evidence="2" type="ORF">NA8A_20552</name>
</gene>
<dbReference type="InterPro" id="IPR011767">
    <property type="entry name" value="GLR_AS"/>
</dbReference>
<dbReference type="STRING" id="721133.SAMN05216176_104282"/>
<dbReference type="SUPFAM" id="SSF52833">
    <property type="entry name" value="Thioredoxin-like"/>
    <property type="match status" value="1"/>
</dbReference>
<dbReference type="InterPro" id="IPR036249">
    <property type="entry name" value="Thioredoxin-like_sf"/>
</dbReference>
<organism evidence="2 3">
    <name type="scientific">Nitratireductor indicus C115</name>
    <dbReference type="NCBI Taxonomy" id="1231190"/>
    <lineage>
        <taxon>Bacteria</taxon>
        <taxon>Pseudomonadati</taxon>
        <taxon>Pseudomonadota</taxon>
        <taxon>Alphaproteobacteria</taxon>
        <taxon>Hyphomicrobiales</taxon>
        <taxon>Phyllobacteriaceae</taxon>
        <taxon>Nitratireductor</taxon>
    </lineage>
</organism>
<dbReference type="Proteomes" id="UP000007374">
    <property type="component" value="Unassembled WGS sequence"/>
</dbReference>
<dbReference type="PANTHER" id="PTHR13887:SF33">
    <property type="entry name" value="ISOMERASE"/>
    <property type="match status" value="1"/>
</dbReference>
<evidence type="ECO:0000313" key="3">
    <source>
        <dbReference type="Proteomes" id="UP000007374"/>
    </source>
</evidence>
<reference evidence="2 3" key="1">
    <citation type="journal article" date="2012" name="J. Bacteriol.">
        <title>Genome Sequence of Nitratireductor indicus Type Strain C115.</title>
        <authorList>
            <person name="Lai Q."/>
            <person name="Li G."/>
            <person name="Yu Z."/>
            <person name="Shao Z."/>
        </authorList>
    </citation>
    <scope>NUCLEOTIDE SEQUENCE [LARGE SCALE GENOMIC DNA]</scope>
    <source>
        <strain evidence="2 3">C115</strain>
    </source>
</reference>
<dbReference type="eggNOG" id="COG2761">
    <property type="taxonomic scope" value="Bacteria"/>
</dbReference>
<dbReference type="Pfam" id="PF01323">
    <property type="entry name" value="DSBA"/>
    <property type="match status" value="1"/>
</dbReference>
<dbReference type="Gene3D" id="3.40.30.10">
    <property type="entry name" value="Glutaredoxin"/>
    <property type="match status" value="1"/>
</dbReference>
<dbReference type="AlphaFoldDB" id="K2MZ82"/>
<comment type="caution">
    <text evidence="2">The sequence shown here is derived from an EMBL/GenBank/DDBJ whole genome shotgun (WGS) entry which is preliminary data.</text>
</comment>
<dbReference type="InterPro" id="IPR001853">
    <property type="entry name" value="DSBA-like_thioredoxin_dom"/>
</dbReference>
<dbReference type="PATRIC" id="fig|1231190.3.peg.4250"/>
<sequence>MHAHANILTDGVSIYMYAHAIKWDELMNTVTVYADYVCPYCLLAESVLSEAIGQRDIAISWRAFELRPEPVPTLRPEGPYLPDIWKRSVYPLAARLNVPITLPSISPQPRTARAFELLIMAQDEGLDHLYSMRILRAFFQENRDIGDPEVLIELASDAGLDRQAARHVLESRAYAARHDEALRHARMDMAITSVPTIVVGNRLFRGTPSLGDLNEAVDLLQSPKGEPTRKDR</sequence>
<protein>
    <recommendedName>
        <fullName evidence="1">DSBA-like thioredoxin domain-containing protein</fullName>
    </recommendedName>
</protein>
<evidence type="ECO:0000259" key="1">
    <source>
        <dbReference type="Pfam" id="PF01323"/>
    </source>
</evidence>